<proteinExistence type="predicted"/>
<evidence type="ECO:0000313" key="3">
    <source>
        <dbReference type="Proteomes" id="UP000004169"/>
    </source>
</evidence>
<protein>
    <submittedName>
        <fullName evidence="2">Uncharacterized protein</fullName>
    </submittedName>
</protein>
<gene>
    <name evidence="2" type="ORF">PHAMO_470002</name>
</gene>
<dbReference type="AlphaFoldDB" id="H8FWL4"/>
<keyword evidence="3" id="KW-1185">Reference proteome</keyword>
<dbReference type="EMBL" id="CAHP01000042">
    <property type="protein sequence ID" value="CCG42752.1"/>
    <property type="molecule type" value="Genomic_DNA"/>
</dbReference>
<feature type="region of interest" description="Disordered" evidence="1">
    <location>
        <begin position="29"/>
        <end position="64"/>
    </location>
</feature>
<feature type="compositionally biased region" description="Polar residues" evidence="1">
    <location>
        <begin position="119"/>
        <end position="131"/>
    </location>
</feature>
<dbReference type="Proteomes" id="UP000004169">
    <property type="component" value="Unassembled WGS sequence"/>
</dbReference>
<feature type="compositionally biased region" description="Low complexity" evidence="1">
    <location>
        <begin position="148"/>
        <end position="159"/>
    </location>
</feature>
<comment type="caution">
    <text evidence="2">The sequence shown here is derived from an EMBL/GenBank/DDBJ whole genome shotgun (WGS) entry which is preliminary data.</text>
</comment>
<dbReference type="PROSITE" id="PS51257">
    <property type="entry name" value="PROKAR_LIPOPROTEIN"/>
    <property type="match status" value="1"/>
</dbReference>
<organism evidence="2 3">
    <name type="scientific">Magnetospirillum molischianum DSM 120</name>
    <dbReference type="NCBI Taxonomy" id="1150626"/>
    <lineage>
        <taxon>Bacteria</taxon>
        <taxon>Pseudomonadati</taxon>
        <taxon>Pseudomonadota</taxon>
        <taxon>Alphaproteobacteria</taxon>
        <taxon>Rhodospirillales</taxon>
        <taxon>Rhodospirillaceae</taxon>
        <taxon>Magnetospirillum</taxon>
    </lineage>
</organism>
<feature type="compositionally biased region" description="Low complexity" evidence="1">
    <location>
        <begin position="196"/>
        <end position="212"/>
    </location>
</feature>
<name>H8FWL4_MAGML</name>
<evidence type="ECO:0000256" key="1">
    <source>
        <dbReference type="SAM" id="MobiDB-lite"/>
    </source>
</evidence>
<sequence>MKPPPGSMASPTGSGCLSRIGRCCTTLRRAGPKASPRPCWATTAPGSGCPTATPDSRISPWPIRSVSPMSCATSNTPSIAATPSSPRKFVIISVGQSVSANDEQSSRTLRWSLMPPRQSAASTPCSPSRSLIQLGKSSSARSRRGERSSSSSSPIARSRPPTMCPSARFGPPSFSARSPMDSAPTGVPKSMPDIGLSPARRASRARLPFRPFVTSSMAPSSSPDKIDANPVSNYDRRGGRSGGVHRRAWHRPPDRDHRRGHRARRQRRLRGQGDAGLPPAPARGRVPRTPSLDFRNRVWGRAPGGGGRQPARHRLIMRYLAFAAWIPAQDYPEPFFVSGTYNEQKSFVCLLSVVHRGYQHPILRPDRPQRFRALSFRPLAQDCRPGYGSGG</sequence>
<dbReference type="STRING" id="1150626.PHAMO_470002"/>
<feature type="region of interest" description="Disordered" evidence="1">
    <location>
        <begin position="112"/>
        <end position="308"/>
    </location>
</feature>
<feature type="compositionally biased region" description="Basic residues" evidence="1">
    <location>
        <begin position="258"/>
        <end position="270"/>
    </location>
</feature>
<evidence type="ECO:0000313" key="2">
    <source>
        <dbReference type="EMBL" id="CCG42752.1"/>
    </source>
</evidence>
<feature type="compositionally biased region" description="Polar residues" evidence="1">
    <location>
        <begin position="213"/>
        <end position="223"/>
    </location>
</feature>
<accession>H8FWL4</accession>
<reference evidence="2 3" key="1">
    <citation type="journal article" date="2012" name="J. Bacteriol.">
        <title>Draft Genome Sequence of the Purple Photosynthetic Bacterium Phaeospirillum molischianum DSM120, a Particularly Versatile Bacterium.</title>
        <authorList>
            <person name="Duquesne K."/>
            <person name="Prima V."/>
            <person name="Ji B."/>
            <person name="Rouy Z."/>
            <person name="Medigue C."/>
            <person name="Talla E."/>
            <person name="Sturgis J.N."/>
        </authorList>
    </citation>
    <scope>NUCLEOTIDE SEQUENCE [LARGE SCALE GENOMIC DNA]</scope>
    <source>
        <strain evidence="3">DSM120</strain>
    </source>
</reference>